<gene>
    <name evidence="5" type="ORF">ACFO6V_08805</name>
</gene>
<feature type="domain" description="HTH arsR-type" evidence="4">
    <location>
        <begin position="256"/>
        <end position="327"/>
    </location>
</feature>
<dbReference type="CDD" id="cd00090">
    <property type="entry name" value="HTH_ARSR"/>
    <property type="match status" value="1"/>
</dbReference>
<keyword evidence="1" id="KW-0805">Transcription regulation</keyword>
<dbReference type="InterPro" id="IPR036390">
    <property type="entry name" value="WH_DNA-bd_sf"/>
</dbReference>
<comment type="caution">
    <text evidence="5">The sequence shown here is derived from an EMBL/GenBank/DDBJ whole genome shotgun (WGS) entry which is preliminary data.</text>
</comment>
<dbReference type="InterPro" id="IPR051011">
    <property type="entry name" value="Metal_resp_trans_reg"/>
</dbReference>
<dbReference type="InterPro" id="IPR045981">
    <property type="entry name" value="DUF5937"/>
</dbReference>
<proteinExistence type="predicted"/>
<dbReference type="Pfam" id="PF12840">
    <property type="entry name" value="HTH_20"/>
    <property type="match status" value="1"/>
</dbReference>
<dbReference type="Pfam" id="PF19361">
    <property type="entry name" value="DUF5937"/>
    <property type="match status" value="1"/>
</dbReference>
<evidence type="ECO:0000256" key="2">
    <source>
        <dbReference type="ARBA" id="ARBA00023125"/>
    </source>
</evidence>
<accession>A0ABV9HEV1</accession>
<name>A0ABV9HEV1_9MICO</name>
<reference evidence="6" key="1">
    <citation type="journal article" date="2019" name="Int. J. Syst. Evol. Microbiol.">
        <title>The Global Catalogue of Microorganisms (GCM) 10K type strain sequencing project: providing services to taxonomists for standard genome sequencing and annotation.</title>
        <authorList>
            <consortium name="The Broad Institute Genomics Platform"/>
            <consortium name="The Broad Institute Genome Sequencing Center for Infectious Disease"/>
            <person name="Wu L."/>
            <person name="Ma J."/>
        </authorList>
    </citation>
    <scope>NUCLEOTIDE SEQUENCE [LARGE SCALE GENOMIC DNA]</scope>
    <source>
        <strain evidence="6">CCUG 42722</strain>
    </source>
</reference>
<sequence length="328" mass="36275">MRVIEWRMRTEDVIRIRFAYSPLMELVLSLITLRAPREHSAHLPWVRATRPLVAGLDLAEVYALVPVHGWMADFVSFTPTEPQPDITTELDTIRRTPPLRVISDLADTADVPQEIADRIRADPRAATARIADTLESYWDTALAQHWPSILRLLEAEVWRRSKRLADGGLQALFDDLHESVSLDGDRLRVADPVEWSGELTGTGLTLVPHAMGWPSVRKMTGRLKPWSTDDRYQPMIAYPARGVATLWETTPPPPPDALAGLIGRTRATILLALAEPATTTSLAGRLGLTPGGVSQHLSILRASELVTRTRVAGTVLYSRTTRGDALVG</sequence>
<protein>
    <submittedName>
        <fullName evidence="5">DUF5937 family protein</fullName>
    </submittedName>
</protein>
<dbReference type="PANTHER" id="PTHR43132:SF8">
    <property type="entry name" value="HTH-TYPE TRANSCRIPTIONAL REGULATOR KMTR"/>
    <property type="match status" value="1"/>
</dbReference>
<keyword evidence="2" id="KW-0238">DNA-binding</keyword>
<dbReference type="RefSeq" id="WP_377134318.1">
    <property type="nucleotide sequence ID" value="NZ_JBHSFI010000003.1"/>
</dbReference>
<dbReference type="SUPFAM" id="SSF46785">
    <property type="entry name" value="Winged helix' DNA-binding domain"/>
    <property type="match status" value="1"/>
</dbReference>
<evidence type="ECO:0000259" key="4">
    <source>
        <dbReference type="SMART" id="SM00418"/>
    </source>
</evidence>
<dbReference type="InterPro" id="IPR011991">
    <property type="entry name" value="ArsR-like_HTH"/>
</dbReference>
<keyword evidence="3" id="KW-0804">Transcription</keyword>
<evidence type="ECO:0000313" key="5">
    <source>
        <dbReference type="EMBL" id="MFC4628332.1"/>
    </source>
</evidence>
<dbReference type="InterPro" id="IPR001845">
    <property type="entry name" value="HTH_ArsR_DNA-bd_dom"/>
</dbReference>
<organism evidence="5 6">
    <name type="scientific">Promicromonospora alba</name>
    <dbReference type="NCBI Taxonomy" id="1616110"/>
    <lineage>
        <taxon>Bacteria</taxon>
        <taxon>Bacillati</taxon>
        <taxon>Actinomycetota</taxon>
        <taxon>Actinomycetes</taxon>
        <taxon>Micrococcales</taxon>
        <taxon>Promicromonosporaceae</taxon>
        <taxon>Promicromonospora</taxon>
    </lineage>
</organism>
<evidence type="ECO:0000256" key="3">
    <source>
        <dbReference type="ARBA" id="ARBA00023163"/>
    </source>
</evidence>
<keyword evidence="6" id="KW-1185">Reference proteome</keyword>
<dbReference type="InterPro" id="IPR036388">
    <property type="entry name" value="WH-like_DNA-bd_sf"/>
</dbReference>
<dbReference type="Proteomes" id="UP001596011">
    <property type="component" value="Unassembled WGS sequence"/>
</dbReference>
<dbReference type="EMBL" id="JBHSFI010000003">
    <property type="protein sequence ID" value="MFC4628332.1"/>
    <property type="molecule type" value="Genomic_DNA"/>
</dbReference>
<dbReference type="Gene3D" id="1.10.10.10">
    <property type="entry name" value="Winged helix-like DNA-binding domain superfamily/Winged helix DNA-binding domain"/>
    <property type="match status" value="1"/>
</dbReference>
<dbReference type="PANTHER" id="PTHR43132">
    <property type="entry name" value="ARSENICAL RESISTANCE OPERON REPRESSOR ARSR-RELATED"/>
    <property type="match status" value="1"/>
</dbReference>
<evidence type="ECO:0000256" key="1">
    <source>
        <dbReference type="ARBA" id="ARBA00023015"/>
    </source>
</evidence>
<dbReference type="SMART" id="SM00418">
    <property type="entry name" value="HTH_ARSR"/>
    <property type="match status" value="1"/>
</dbReference>
<evidence type="ECO:0000313" key="6">
    <source>
        <dbReference type="Proteomes" id="UP001596011"/>
    </source>
</evidence>